<accession>A0ACC2SLU2</accession>
<gene>
    <name evidence="1" type="ORF">DSO57_1001238</name>
</gene>
<comment type="caution">
    <text evidence="1">The sequence shown here is derived from an EMBL/GenBank/DDBJ whole genome shotgun (WGS) entry which is preliminary data.</text>
</comment>
<reference evidence="1" key="1">
    <citation type="submission" date="2022-04" db="EMBL/GenBank/DDBJ databases">
        <title>Genome of the entomopathogenic fungus Entomophthora muscae.</title>
        <authorList>
            <person name="Elya C."/>
            <person name="Lovett B.R."/>
            <person name="Lee E."/>
            <person name="Macias A.M."/>
            <person name="Hajek A.E."/>
            <person name="De Bivort B.L."/>
            <person name="Kasson M.T."/>
            <person name="De Fine Licht H.H."/>
            <person name="Stajich J.E."/>
        </authorList>
    </citation>
    <scope>NUCLEOTIDE SEQUENCE</scope>
    <source>
        <strain evidence="1">Berkeley</strain>
    </source>
</reference>
<evidence type="ECO:0000313" key="1">
    <source>
        <dbReference type="EMBL" id="KAJ9063333.1"/>
    </source>
</evidence>
<proteinExistence type="predicted"/>
<organism evidence="1 2">
    <name type="scientific">Entomophthora muscae</name>
    <dbReference type="NCBI Taxonomy" id="34485"/>
    <lineage>
        <taxon>Eukaryota</taxon>
        <taxon>Fungi</taxon>
        <taxon>Fungi incertae sedis</taxon>
        <taxon>Zoopagomycota</taxon>
        <taxon>Entomophthoromycotina</taxon>
        <taxon>Entomophthoromycetes</taxon>
        <taxon>Entomophthorales</taxon>
        <taxon>Entomophthoraceae</taxon>
        <taxon>Entomophthora</taxon>
    </lineage>
</organism>
<name>A0ACC2SLU2_9FUNG</name>
<dbReference type="Proteomes" id="UP001165960">
    <property type="component" value="Unassembled WGS sequence"/>
</dbReference>
<dbReference type="EMBL" id="QTSX02004973">
    <property type="protein sequence ID" value="KAJ9063333.1"/>
    <property type="molecule type" value="Genomic_DNA"/>
</dbReference>
<evidence type="ECO:0000313" key="2">
    <source>
        <dbReference type="Proteomes" id="UP001165960"/>
    </source>
</evidence>
<sequence>MFNFTKYLVCAFVFLGHCSSQGLMAKGITIAYNRVDGFGKLLKLIVAWEDLNKKGEIGHEFHPLASPRPDFGITSEDMHYFLPHSVLSLCTAKQVASNGCFCEGNFENAMHFKNESFDSQAVVAADPNRNVIAVSIRMSVTDKNWDSNYRSDLVPHPLLESHQKVHLGHLEYFLTLRRQLVPAVVTMLRNPKYKDYALHISGYSLGASASAISLPYWIKDLKSNNLNNKVQLFTYSGPRPGNLEFAYYLESLGVPIFRYAKKGDVVPHVADQSMGYYQVGQEFFDTSLPILKKSVIKCANNVIEDPNCALSDGKFLATHHLTPFQRPIPIPPYC</sequence>
<keyword evidence="2" id="KW-1185">Reference proteome</keyword>
<protein>
    <submittedName>
        <fullName evidence="1">Uncharacterized protein</fullName>
    </submittedName>
</protein>